<protein>
    <submittedName>
        <fullName evidence="3">Uncharacterized protein</fullName>
    </submittedName>
</protein>
<evidence type="ECO:0000313" key="4">
    <source>
        <dbReference type="Proteomes" id="UP000655225"/>
    </source>
</evidence>
<keyword evidence="2" id="KW-0812">Transmembrane</keyword>
<keyword evidence="2" id="KW-1133">Transmembrane helix</keyword>
<evidence type="ECO:0000313" key="3">
    <source>
        <dbReference type="EMBL" id="KAF8378261.1"/>
    </source>
</evidence>
<evidence type="ECO:0000256" key="2">
    <source>
        <dbReference type="SAM" id="Phobius"/>
    </source>
</evidence>
<proteinExistence type="predicted"/>
<feature type="transmembrane region" description="Helical" evidence="2">
    <location>
        <begin position="290"/>
        <end position="314"/>
    </location>
</feature>
<dbReference type="OrthoDB" id="748739at2759"/>
<feature type="compositionally biased region" description="Polar residues" evidence="1">
    <location>
        <begin position="149"/>
        <end position="159"/>
    </location>
</feature>
<evidence type="ECO:0000256" key="1">
    <source>
        <dbReference type="SAM" id="MobiDB-lite"/>
    </source>
</evidence>
<name>A0A834Y9W4_TETSI</name>
<accession>A0A834Y9W4</accession>
<dbReference type="PANTHER" id="PTHR48223">
    <property type="entry name" value="DEFECTIVE 2759, PUTATIVE ISOFORM 1-RELATED"/>
    <property type="match status" value="1"/>
</dbReference>
<sequence length="405" mass="46076">MEDGFLLFKVVKVNAGHDIVAMGGFINSQHTLIRLISPMGAETMKLWEWKASSVPTILYQTHLANREATPPWGSYATFPLRISSWNKGVKLKQFVALQLVGRTDRHTSLKRRCCLSTGAPHILGLKRKPIKIVAFKGSAQNDESGGRSSGTKSPNNSVKVSYVSHEGEETTTRPPEIQKAPISYTSEREDTIPGSPAIQNLFKKWLMMLRTQSPSQATDEIFVEGPPQMEISESQNESQKQEANGILKAAWCHFLGLDATIKIPPLIFIPWYLAINVVYGAEVSKELTPLWIFGPLIVALYIQILRGICALYVFSFKQTVKVVTNLPTYFLLTYNYVAQGKLKEYLRDLLWQPVVDIRNLDYKELTRRKLKALEEWALEKYLDYVESIWPYYCRTIRFLKKANLI</sequence>
<comment type="caution">
    <text evidence="3">The sequence shown here is derived from an EMBL/GenBank/DDBJ whole genome shotgun (WGS) entry which is preliminary data.</text>
</comment>
<feature type="region of interest" description="Disordered" evidence="1">
    <location>
        <begin position="138"/>
        <end position="173"/>
    </location>
</feature>
<keyword evidence="2" id="KW-0472">Membrane</keyword>
<reference evidence="3 4" key="1">
    <citation type="submission" date="2020-04" db="EMBL/GenBank/DDBJ databases">
        <title>Plant Genome Project.</title>
        <authorList>
            <person name="Zhang R.-G."/>
        </authorList>
    </citation>
    <scope>NUCLEOTIDE SEQUENCE [LARGE SCALE GENOMIC DNA]</scope>
    <source>
        <strain evidence="3">YNK0</strain>
        <tissue evidence="3">Leaf</tissue>
    </source>
</reference>
<dbReference type="Proteomes" id="UP000655225">
    <property type="component" value="Unassembled WGS sequence"/>
</dbReference>
<organism evidence="3 4">
    <name type="scientific">Tetracentron sinense</name>
    <name type="common">Spur-leaf</name>
    <dbReference type="NCBI Taxonomy" id="13715"/>
    <lineage>
        <taxon>Eukaryota</taxon>
        <taxon>Viridiplantae</taxon>
        <taxon>Streptophyta</taxon>
        <taxon>Embryophyta</taxon>
        <taxon>Tracheophyta</taxon>
        <taxon>Spermatophyta</taxon>
        <taxon>Magnoliopsida</taxon>
        <taxon>Trochodendrales</taxon>
        <taxon>Trochodendraceae</taxon>
        <taxon>Tetracentron</taxon>
    </lineage>
</organism>
<dbReference type="OMA" id="ARFWQPV"/>
<gene>
    <name evidence="3" type="ORF">HHK36_029600</name>
</gene>
<dbReference type="AlphaFoldDB" id="A0A834Y9W4"/>
<keyword evidence="4" id="KW-1185">Reference proteome</keyword>
<dbReference type="PANTHER" id="PTHR48223:SF1">
    <property type="entry name" value="ABC TRANSMEMBRANE TYPE-1 DOMAIN-CONTAINING PROTEIN"/>
    <property type="match status" value="1"/>
</dbReference>
<dbReference type="EMBL" id="JABCRI010000023">
    <property type="protein sequence ID" value="KAF8378261.1"/>
    <property type="molecule type" value="Genomic_DNA"/>
</dbReference>